<name>A0ABV6ZWN9_9PROT</name>
<feature type="signal peptide" evidence="1">
    <location>
        <begin position="1"/>
        <end position="33"/>
    </location>
</feature>
<evidence type="ECO:0008006" key="4">
    <source>
        <dbReference type="Google" id="ProtNLM"/>
    </source>
</evidence>
<gene>
    <name evidence="2" type="ORF">ACFOOR_06805</name>
</gene>
<sequence>MLGDKMKAIGGYFRKLTWTGLALALAVSASALAQNNGLPTARQSVVFVKTIAVRGVECGLLERWQGAVLFFQAGREMARFSPEEQEEIATEIEMLSGEMTCEDTALVGWTSGASPNIEREVLPHYLVGYRALAQLDPPQDDFMTLTENAAGLAAVEAKIAEMQAAGTALEGGVTWEQFDTRMRNGAADIAAALGGAENTQFTADDARLQMRHIADVTLLWLQDQAEDE</sequence>
<proteinExistence type="predicted"/>
<protein>
    <recommendedName>
        <fullName evidence="4">Imelysin-like domain-containing protein</fullName>
    </recommendedName>
</protein>
<comment type="caution">
    <text evidence="2">The sequence shown here is derived from an EMBL/GenBank/DDBJ whole genome shotgun (WGS) entry which is preliminary data.</text>
</comment>
<feature type="chain" id="PRO_5045297395" description="Imelysin-like domain-containing protein" evidence="1">
    <location>
        <begin position="34"/>
        <end position="228"/>
    </location>
</feature>
<dbReference type="RefSeq" id="WP_343165733.1">
    <property type="nucleotide sequence ID" value="NZ_JBHRSV010000009.1"/>
</dbReference>
<dbReference type="Proteomes" id="UP001595379">
    <property type="component" value="Unassembled WGS sequence"/>
</dbReference>
<organism evidence="2 3">
    <name type="scientific">Hyphobacterium vulgare</name>
    <dbReference type="NCBI Taxonomy" id="1736751"/>
    <lineage>
        <taxon>Bacteria</taxon>
        <taxon>Pseudomonadati</taxon>
        <taxon>Pseudomonadota</taxon>
        <taxon>Alphaproteobacteria</taxon>
        <taxon>Maricaulales</taxon>
        <taxon>Maricaulaceae</taxon>
        <taxon>Hyphobacterium</taxon>
    </lineage>
</organism>
<dbReference type="EMBL" id="JBHRSV010000009">
    <property type="protein sequence ID" value="MFC2925811.1"/>
    <property type="molecule type" value="Genomic_DNA"/>
</dbReference>
<keyword evidence="3" id="KW-1185">Reference proteome</keyword>
<evidence type="ECO:0000313" key="3">
    <source>
        <dbReference type="Proteomes" id="UP001595379"/>
    </source>
</evidence>
<accession>A0ABV6ZWN9</accession>
<evidence type="ECO:0000256" key="1">
    <source>
        <dbReference type="SAM" id="SignalP"/>
    </source>
</evidence>
<evidence type="ECO:0000313" key="2">
    <source>
        <dbReference type="EMBL" id="MFC2925811.1"/>
    </source>
</evidence>
<keyword evidence="1" id="KW-0732">Signal</keyword>
<reference evidence="3" key="1">
    <citation type="journal article" date="2019" name="Int. J. Syst. Evol. Microbiol.">
        <title>The Global Catalogue of Microorganisms (GCM) 10K type strain sequencing project: providing services to taxonomists for standard genome sequencing and annotation.</title>
        <authorList>
            <consortium name="The Broad Institute Genomics Platform"/>
            <consortium name="The Broad Institute Genome Sequencing Center for Infectious Disease"/>
            <person name="Wu L."/>
            <person name="Ma J."/>
        </authorList>
    </citation>
    <scope>NUCLEOTIDE SEQUENCE [LARGE SCALE GENOMIC DNA]</scope>
    <source>
        <strain evidence="3">KCTC 52487</strain>
    </source>
</reference>